<feature type="transmembrane region" description="Helical" evidence="4">
    <location>
        <begin position="94"/>
        <end position="124"/>
    </location>
</feature>
<dbReference type="GO" id="GO:0098542">
    <property type="term" value="P:defense response to other organism"/>
    <property type="evidence" value="ECO:0007669"/>
    <property type="project" value="InterPro"/>
</dbReference>
<feature type="region of interest" description="Disordered" evidence="3">
    <location>
        <begin position="1"/>
        <end position="55"/>
    </location>
</feature>
<name>A0AAP0BJH0_9ASPA</name>
<accession>A0AAP0BJH0</accession>
<dbReference type="Proteomes" id="UP001418222">
    <property type="component" value="Unassembled WGS sequence"/>
</dbReference>
<feature type="compositionally biased region" description="Pro residues" evidence="3">
    <location>
        <begin position="17"/>
        <end position="27"/>
    </location>
</feature>
<keyword evidence="2 4" id="KW-0472">Membrane</keyword>
<evidence type="ECO:0000256" key="2">
    <source>
        <dbReference type="ARBA" id="ARBA00023136"/>
    </source>
</evidence>
<proteinExistence type="predicted"/>
<keyword evidence="4" id="KW-0812">Transmembrane</keyword>
<protein>
    <recommendedName>
        <fullName evidence="7">Late embryogenesis abundant protein LEA-2 subgroup domain-containing protein</fullName>
    </recommendedName>
</protein>
<evidence type="ECO:0000256" key="3">
    <source>
        <dbReference type="SAM" id="MobiDB-lite"/>
    </source>
</evidence>
<organism evidence="5 6">
    <name type="scientific">Platanthera zijinensis</name>
    <dbReference type="NCBI Taxonomy" id="2320716"/>
    <lineage>
        <taxon>Eukaryota</taxon>
        <taxon>Viridiplantae</taxon>
        <taxon>Streptophyta</taxon>
        <taxon>Embryophyta</taxon>
        <taxon>Tracheophyta</taxon>
        <taxon>Spermatophyta</taxon>
        <taxon>Magnoliopsida</taxon>
        <taxon>Liliopsida</taxon>
        <taxon>Asparagales</taxon>
        <taxon>Orchidaceae</taxon>
        <taxon>Orchidoideae</taxon>
        <taxon>Orchideae</taxon>
        <taxon>Orchidinae</taxon>
        <taxon>Platanthera</taxon>
    </lineage>
</organism>
<reference evidence="5 6" key="1">
    <citation type="journal article" date="2022" name="Nat. Plants">
        <title>Genomes of leafy and leafless Platanthera orchids illuminate the evolution of mycoheterotrophy.</title>
        <authorList>
            <person name="Li M.H."/>
            <person name="Liu K.W."/>
            <person name="Li Z."/>
            <person name="Lu H.C."/>
            <person name="Ye Q.L."/>
            <person name="Zhang D."/>
            <person name="Wang J.Y."/>
            <person name="Li Y.F."/>
            <person name="Zhong Z.M."/>
            <person name="Liu X."/>
            <person name="Yu X."/>
            <person name="Liu D.K."/>
            <person name="Tu X.D."/>
            <person name="Liu B."/>
            <person name="Hao Y."/>
            <person name="Liao X.Y."/>
            <person name="Jiang Y.T."/>
            <person name="Sun W.H."/>
            <person name="Chen J."/>
            <person name="Chen Y.Q."/>
            <person name="Ai Y."/>
            <person name="Zhai J.W."/>
            <person name="Wu S.S."/>
            <person name="Zhou Z."/>
            <person name="Hsiao Y.Y."/>
            <person name="Wu W.L."/>
            <person name="Chen Y.Y."/>
            <person name="Lin Y.F."/>
            <person name="Hsu J.L."/>
            <person name="Li C.Y."/>
            <person name="Wang Z.W."/>
            <person name="Zhao X."/>
            <person name="Zhong W.Y."/>
            <person name="Ma X.K."/>
            <person name="Ma L."/>
            <person name="Huang J."/>
            <person name="Chen G.Z."/>
            <person name="Huang M.Z."/>
            <person name="Huang L."/>
            <person name="Peng D.H."/>
            <person name="Luo Y.B."/>
            <person name="Zou S.Q."/>
            <person name="Chen S.P."/>
            <person name="Lan S."/>
            <person name="Tsai W.C."/>
            <person name="Van de Peer Y."/>
            <person name="Liu Z.J."/>
        </authorList>
    </citation>
    <scope>NUCLEOTIDE SEQUENCE [LARGE SCALE GENOMIC DNA]</scope>
    <source>
        <strain evidence="5">Lor287</strain>
    </source>
</reference>
<dbReference type="PANTHER" id="PTHR31234">
    <property type="entry name" value="LATE EMBRYOGENESIS ABUNDANT (LEA) HYDROXYPROLINE-RICH GLYCOPROTEIN FAMILY"/>
    <property type="match status" value="1"/>
</dbReference>
<keyword evidence="4" id="KW-1133">Transmembrane helix</keyword>
<sequence>MAEWDSPAQPHDYPPKIQSPPHLPPLPDRSKTRSPAPPSPPPPNPSENDPSLHPGTYVVQAPKELIFRVPPSQNARLAEEYRRKMQNRQRKCPYSLRFLGCSLSILLAVIFILGLAGGIFYLVVRPGIPSFTVETLAARKLPNKAREQFNLIIRSVNPSFKMGYCYEAGGNAALSHKGREIAAGKTPGYCQGFMSSSSFKLTVEGGNSSGANLADEAASLSLLIQYPVRLKVGGVRVLSMSLDIACDFRVSGLGTTTNRTHNVSRGCSAKMPLI</sequence>
<evidence type="ECO:0000256" key="1">
    <source>
        <dbReference type="ARBA" id="ARBA00004370"/>
    </source>
</evidence>
<evidence type="ECO:0008006" key="7">
    <source>
        <dbReference type="Google" id="ProtNLM"/>
    </source>
</evidence>
<comment type="subcellular location">
    <subcellularLocation>
        <location evidence="1">Membrane</location>
    </subcellularLocation>
</comment>
<evidence type="ECO:0000313" key="6">
    <source>
        <dbReference type="Proteomes" id="UP001418222"/>
    </source>
</evidence>
<comment type="caution">
    <text evidence="5">The sequence shown here is derived from an EMBL/GenBank/DDBJ whole genome shotgun (WGS) entry which is preliminary data.</text>
</comment>
<keyword evidence="6" id="KW-1185">Reference proteome</keyword>
<dbReference type="EMBL" id="JBBWWQ010000008">
    <property type="protein sequence ID" value="KAK8941442.1"/>
    <property type="molecule type" value="Genomic_DNA"/>
</dbReference>
<dbReference type="GO" id="GO:0005886">
    <property type="term" value="C:plasma membrane"/>
    <property type="evidence" value="ECO:0007669"/>
    <property type="project" value="TreeGrafter"/>
</dbReference>
<dbReference type="InterPro" id="IPR044839">
    <property type="entry name" value="NDR1-like"/>
</dbReference>
<dbReference type="AlphaFoldDB" id="A0AAP0BJH0"/>
<dbReference type="PANTHER" id="PTHR31234:SF68">
    <property type="entry name" value="EXPRESSED PROTEIN"/>
    <property type="match status" value="1"/>
</dbReference>
<evidence type="ECO:0000256" key="4">
    <source>
        <dbReference type="SAM" id="Phobius"/>
    </source>
</evidence>
<feature type="compositionally biased region" description="Pro residues" evidence="3">
    <location>
        <begin position="35"/>
        <end position="45"/>
    </location>
</feature>
<evidence type="ECO:0000313" key="5">
    <source>
        <dbReference type="EMBL" id="KAK8941442.1"/>
    </source>
</evidence>
<gene>
    <name evidence="5" type="ORF">KSP39_PZI010289</name>
</gene>